<comment type="caution">
    <text evidence="1">The sequence shown here is derived from an EMBL/GenBank/DDBJ whole genome shotgun (WGS) entry which is preliminary data.</text>
</comment>
<sequence>MMFARFIDQKIDYDGSQLRPHFIYENFGLIGDAIIAFRGRAEVSDHLVDLEDKKENAFIYSEDMLHFLVEHFDLDLEKAVLRQRLLVTIIKETLEALIDKPIVRMGDDLYIDDRKLSVSIATKSLVSTLIHTGINVKSDNAPVAAIGLADLGLESRVEYLGRLIVQRYGMEMEAINLAKAKVRGVF</sequence>
<name>A0ABX2R8J0_9THEO</name>
<dbReference type="SUPFAM" id="SSF55681">
    <property type="entry name" value="Class II aaRS and biotin synthetases"/>
    <property type="match status" value="1"/>
</dbReference>
<protein>
    <recommendedName>
        <fullName evidence="3">DUF366 domain-containing protein</fullName>
    </recommendedName>
</protein>
<proteinExistence type="predicted"/>
<dbReference type="PIRSF" id="PIRSF006503">
    <property type="entry name" value="UCP006503"/>
    <property type="match status" value="1"/>
</dbReference>
<dbReference type="Gene3D" id="3.30.930.10">
    <property type="entry name" value="Bira Bifunctional Protein, Domain 2"/>
    <property type="match status" value="1"/>
</dbReference>
<dbReference type="InterPro" id="IPR007162">
    <property type="entry name" value="DUF366"/>
</dbReference>
<accession>A0ABX2R8J0</accession>
<keyword evidence="2" id="KW-1185">Reference proteome</keyword>
<dbReference type="InterPro" id="IPR045864">
    <property type="entry name" value="aa-tRNA-synth_II/BPL/LPL"/>
</dbReference>
<dbReference type="Proteomes" id="UP000604066">
    <property type="component" value="Unassembled WGS sequence"/>
</dbReference>
<gene>
    <name evidence="1" type="ORF">HDG70_000563</name>
</gene>
<dbReference type="Pfam" id="PF04017">
    <property type="entry name" value="DUF366"/>
    <property type="match status" value="1"/>
</dbReference>
<organism evidence="1 2">
    <name type="scientific">Carboxydothermus ferrireducens DSM 11255</name>
    <dbReference type="NCBI Taxonomy" id="1119529"/>
    <lineage>
        <taxon>Bacteria</taxon>
        <taxon>Bacillati</taxon>
        <taxon>Bacillota</taxon>
        <taxon>Clostridia</taxon>
        <taxon>Thermoanaerobacterales</taxon>
        <taxon>Thermoanaerobacteraceae</taxon>
        <taxon>Carboxydothermus</taxon>
    </lineage>
</organism>
<dbReference type="EMBL" id="JACCBS010000001">
    <property type="protein sequence ID" value="NYE56857.1"/>
    <property type="molecule type" value="Genomic_DNA"/>
</dbReference>
<evidence type="ECO:0000313" key="1">
    <source>
        <dbReference type="EMBL" id="NYE56857.1"/>
    </source>
</evidence>
<reference evidence="1 2" key="1">
    <citation type="submission" date="2020-07" db="EMBL/GenBank/DDBJ databases">
        <title>Genomic Encyclopedia of Type Strains, Phase III (KMG-III): the genomes of soil and plant-associated and newly described type strains.</title>
        <authorList>
            <person name="Whitman W."/>
        </authorList>
    </citation>
    <scope>NUCLEOTIDE SEQUENCE [LARGE SCALE GENOMIC DNA]</scope>
    <source>
        <strain evidence="1 2">DSM 11255</strain>
    </source>
</reference>
<evidence type="ECO:0000313" key="2">
    <source>
        <dbReference type="Proteomes" id="UP000604066"/>
    </source>
</evidence>
<evidence type="ECO:0008006" key="3">
    <source>
        <dbReference type="Google" id="ProtNLM"/>
    </source>
</evidence>